<protein>
    <submittedName>
        <fullName evidence="9">Uncharacterized protein</fullName>
    </submittedName>
</protein>
<keyword evidence="3" id="KW-0349">Heme</keyword>
<evidence type="ECO:0000256" key="5">
    <source>
        <dbReference type="ARBA" id="ARBA00023002"/>
    </source>
</evidence>
<evidence type="ECO:0000256" key="2">
    <source>
        <dbReference type="ARBA" id="ARBA00010617"/>
    </source>
</evidence>
<dbReference type="GeneID" id="31007266"/>
<dbReference type="RefSeq" id="XP_020117415.1">
    <property type="nucleotide sequence ID" value="XM_020262411.1"/>
</dbReference>
<feature type="region of interest" description="Disordered" evidence="8">
    <location>
        <begin position="160"/>
        <end position="185"/>
    </location>
</feature>
<dbReference type="GO" id="GO:0004497">
    <property type="term" value="F:monooxygenase activity"/>
    <property type="evidence" value="ECO:0007669"/>
    <property type="project" value="UniProtKB-KW"/>
</dbReference>
<dbReference type="SUPFAM" id="SSF48264">
    <property type="entry name" value="Cytochrome P450"/>
    <property type="match status" value="1"/>
</dbReference>
<sequence length="185" mass="20889">MASQHVIILTSSKAAHDILAKQGATFSDRPHFVDLASKQLLFDLLENADRPVDCHGHMVRITASIIYSLFYGHRVRTALDASTETMMWFVVACIAEGHRGWVSKAQKYLDNVVGHRRLPGIEDWPGLPYIEAIVEELLQWRPAGAAGVPHFHHGRDQLRGFSHPGQLGRHREPLVRHTGRRRVRA</sequence>
<evidence type="ECO:0000256" key="8">
    <source>
        <dbReference type="SAM" id="MobiDB-lite"/>
    </source>
</evidence>
<dbReference type="Gene3D" id="1.10.630.10">
    <property type="entry name" value="Cytochrome P450"/>
    <property type="match status" value="2"/>
</dbReference>
<keyword evidence="10" id="KW-1185">Reference proteome</keyword>
<dbReference type="EMBL" id="LFMY01000012">
    <property type="protein sequence ID" value="OKL57294.1"/>
    <property type="molecule type" value="Genomic_DNA"/>
</dbReference>
<keyword evidence="4" id="KW-0479">Metal-binding</keyword>
<dbReference type="GO" id="GO:0016705">
    <property type="term" value="F:oxidoreductase activity, acting on paired donors, with incorporation or reduction of molecular oxygen"/>
    <property type="evidence" value="ECO:0007669"/>
    <property type="project" value="InterPro"/>
</dbReference>
<keyword evidence="7" id="KW-0503">Monooxygenase</keyword>
<evidence type="ECO:0000256" key="6">
    <source>
        <dbReference type="ARBA" id="ARBA00023004"/>
    </source>
</evidence>
<proteinExistence type="inferred from homology"/>
<dbReference type="OrthoDB" id="2789670at2759"/>
<dbReference type="PANTHER" id="PTHR46300:SF1">
    <property type="entry name" value="P450, PUTATIVE (EUROFUNG)-RELATED"/>
    <property type="match status" value="1"/>
</dbReference>
<evidence type="ECO:0000256" key="1">
    <source>
        <dbReference type="ARBA" id="ARBA00001971"/>
    </source>
</evidence>
<organism evidence="9 10">
    <name type="scientific">Talaromyces atroroseus</name>
    <dbReference type="NCBI Taxonomy" id="1441469"/>
    <lineage>
        <taxon>Eukaryota</taxon>
        <taxon>Fungi</taxon>
        <taxon>Dikarya</taxon>
        <taxon>Ascomycota</taxon>
        <taxon>Pezizomycotina</taxon>
        <taxon>Eurotiomycetes</taxon>
        <taxon>Eurotiomycetidae</taxon>
        <taxon>Eurotiales</taxon>
        <taxon>Trichocomaceae</taxon>
        <taxon>Talaromyces</taxon>
        <taxon>Talaromyces sect. Trachyspermi</taxon>
    </lineage>
</organism>
<name>A0A225AGP9_TALAT</name>
<dbReference type="STRING" id="1441469.A0A225AGP9"/>
<dbReference type="Proteomes" id="UP000214365">
    <property type="component" value="Unassembled WGS sequence"/>
</dbReference>
<dbReference type="GO" id="GO:0020037">
    <property type="term" value="F:heme binding"/>
    <property type="evidence" value="ECO:0007669"/>
    <property type="project" value="InterPro"/>
</dbReference>
<evidence type="ECO:0000313" key="10">
    <source>
        <dbReference type="Proteomes" id="UP000214365"/>
    </source>
</evidence>
<evidence type="ECO:0000313" key="9">
    <source>
        <dbReference type="EMBL" id="OKL57294.1"/>
    </source>
</evidence>
<comment type="cofactor">
    <cofactor evidence="1">
        <name>heme</name>
        <dbReference type="ChEBI" id="CHEBI:30413"/>
    </cofactor>
</comment>
<reference evidence="9 10" key="1">
    <citation type="submission" date="2015-06" db="EMBL/GenBank/DDBJ databases">
        <title>Talaromyces atroroseus IBT 11181 draft genome.</title>
        <authorList>
            <person name="Rasmussen K.B."/>
            <person name="Rasmussen S."/>
            <person name="Petersen B."/>
            <person name="Sicheritz-Ponten T."/>
            <person name="Mortensen U.H."/>
            <person name="Thrane U."/>
        </authorList>
    </citation>
    <scope>NUCLEOTIDE SEQUENCE [LARGE SCALE GENOMIC DNA]</scope>
    <source>
        <strain evidence="9 10">IBT 11181</strain>
    </source>
</reference>
<dbReference type="InterPro" id="IPR050364">
    <property type="entry name" value="Cytochrome_P450_fung"/>
</dbReference>
<accession>A0A225AGP9</accession>
<dbReference type="GO" id="GO:0005506">
    <property type="term" value="F:iron ion binding"/>
    <property type="evidence" value="ECO:0007669"/>
    <property type="project" value="InterPro"/>
</dbReference>
<evidence type="ECO:0000256" key="3">
    <source>
        <dbReference type="ARBA" id="ARBA00022617"/>
    </source>
</evidence>
<evidence type="ECO:0000256" key="7">
    <source>
        <dbReference type="ARBA" id="ARBA00023033"/>
    </source>
</evidence>
<dbReference type="AlphaFoldDB" id="A0A225AGP9"/>
<evidence type="ECO:0000256" key="4">
    <source>
        <dbReference type="ARBA" id="ARBA00022723"/>
    </source>
</evidence>
<keyword evidence="6" id="KW-0408">Iron</keyword>
<dbReference type="InterPro" id="IPR036396">
    <property type="entry name" value="Cyt_P450_sf"/>
</dbReference>
<dbReference type="PANTHER" id="PTHR46300">
    <property type="entry name" value="P450, PUTATIVE (EUROFUNG)-RELATED-RELATED"/>
    <property type="match status" value="1"/>
</dbReference>
<comment type="similarity">
    <text evidence="2">Belongs to the cytochrome P450 family.</text>
</comment>
<keyword evidence="5" id="KW-0560">Oxidoreductase</keyword>
<gene>
    <name evidence="9" type="ORF">UA08_07510</name>
</gene>
<comment type="caution">
    <text evidence="9">The sequence shown here is derived from an EMBL/GenBank/DDBJ whole genome shotgun (WGS) entry which is preliminary data.</text>
</comment>